<protein>
    <recommendedName>
        <fullName evidence="2">AB hydrolase-1 domain-containing protein</fullName>
    </recommendedName>
</protein>
<evidence type="ECO:0000313" key="3">
    <source>
        <dbReference type="EMBL" id="KAG0477531.1"/>
    </source>
</evidence>
<gene>
    <name evidence="3" type="ORF">HPP92_014372</name>
</gene>
<dbReference type="PANTHER" id="PTHR43689:SF14">
    <property type="entry name" value="LYSOPHOSPHOLIPASE BODYGUARD 4-RELATED"/>
    <property type="match status" value="1"/>
</dbReference>
<dbReference type="Gene3D" id="3.40.50.1820">
    <property type="entry name" value="alpha/beta hydrolase"/>
    <property type="match status" value="1"/>
</dbReference>
<accession>A0A835QQ49</accession>
<keyword evidence="1" id="KW-0472">Membrane</keyword>
<sequence>MAGAVEKAISAVSFLVFAFFDLLEWALCIFYRYVDSVLEEKSIPCYCKSRGEDDERRKAVNNGGEGGISETLFGRRNLCRDIGLFATRETDHGLKENTCAWKSPRWSDCGCGTCVSWQQWQEKGQETLHLVHREPTIETVFPNISEEASRRTRMFAVDLLGFGSSAKPADCLYTIEDQLVMIERTVIRQFSLNSFHIVAHSMGCILALALAAKRPKSVKSITLVAPIYFPSVEDKDKASHNALNRLAGRKIWPPLLFGSAVMSWYEHIGRTICFIYCSNHHTWERIMKLITWKRDLPHIVTDITKHTHHSAWHTMHNVICGGAKFLDKYLEILQEEGILLKIIQGTKDQAVPLECSFNMKAMVPKADLQIIKDADHASVILGRKQDFTKCLEETWLSA</sequence>
<dbReference type="Proteomes" id="UP000636800">
    <property type="component" value="Chromosome 6"/>
</dbReference>
<name>A0A835QQ49_VANPL</name>
<dbReference type="PRINTS" id="PR00111">
    <property type="entry name" value="ABHYDROLASE"/>
</dbReference>
<comment type="caution">
    <text evidence="3">The sequence shown here is derived from an EMBL/GenBank/DDBJ whole genome shotgun (WGS) entry which is preliminary data.</text>
</comment>
<dbReference type="Pfam" id="PF00561">
    <property type="entry name" value="Abhydrolase_1"/>
    <property type="match status" value="1"/>
</dbReference>
<dbReference type="PANTHER" id="PTHR43689">
    <property type="entry name" value="HYDROLASE"/>
    <property type="match status" value="1"/>
</dbReference>
<dbReference type="EMBL" id="JADCNL010000006">
    <property type="protein sequence ID" value="KAG0477531.1"/>
    <property type="molecule type" value="Genomic_DNA"/>
</dbReference>
<proteinExistence type="predicted"/>
<feature type="transmembrane region" description="Helical" evidence="1">
    <location>
        <begin position="12"/>
        <end position="34"/>
    </location>
</feature>
<dbReference type="AlphaFoldDB" id="A0A835QQ49"/>
<evidence type="ECO:0000256" key="1">
    <source>
        <dbReference type="SAM" id="Phobius"/>
    </source>
</evidence>
<keyword evidence="4" id="KW-1185">Reference proteome</keyword>
<dbReference type="SUPFAM" id="SSF53474">
    <property type="entry name" value="alpha/beta-Hydrolases"/>
    <property type="match status" value="1"/>
</dbReference>
<dbReference type="InterPro" id="IPR029058">
    <property type="entry name" value="AB_hydrolase_fold"/>
</dbReference>
<evidence type="ECO:0000313" key="4">
    <source>
        <dbReference type="Proteomes" id="UP000636800"/>
    </source>
</evidence>
<keyword evidence="1" id="KW-0812">Transmembrane</keyword>
<keyword evidence="1" id="KW-1133">Transmembrane helix</keyword>
<dbReference type="OrthoDB" id="10261066at2759"/>
<evidence type="ECO:0000259" key="2">
    <source>
        <dbReference type="Pfam" id="PF00561"/>
    </source>
</evidence>
<reference evidence="3 4" key="1">
    <citation type="journal article" date="2020" name="Nat. Food">
        <title>A phased Vanilla planifolia genome enables genetic improvement of flavour and production.</title>
        <authorList>
            <person name="Hasing T."/>
            <person name="Tang H."/>
            <person name="Brym M."/>
            <person name="Khazi F."/>
            <person name="Huang T."/>
            <person name="Chambers A.H."/>
        </authorList>
    </citation>
    <scope>NUCLEOTIDE SEQUENCE [LARGE SCALE GENOMIC DNA]</scope>
    <source>
        <tissue evidence="3">Leaf</tissue>
    </source>
</reference>
<dbReference type="InterPro" id="IPR000073">
    <property type="entry name" value="AB_hydrolase_1"/>
</dbReference>
<organism evidence="3 4">
    <name type="scientific">Vanilla planifolia</name>
    <name type="common">Vanilla</name>
    <dbReference type="NCBI Taxonomy" id="51239"/>
    <lineage>
        <taxon>Eukaryota</taxon>
        <taxon>Viridiplantae</taxon>
        <taxon>Streptophyta</taxon>
        <taxon>Embryophyta</taxon>
        <taxon>Tracheophyta</taxon>
        <taxon>Spermatophyta</taxon>
        <taxon>Magnoliopsida</taxon>
        <taxon>Liliopsida</taxon>
        <taxon>Asparagales</taxon>
        <taxon>Orchidaceae</taxon>
        <taxon>Vanilloideae</taxon>
        <taxon>Vanilleae</taxon>
        <taxon>Vanilla</taxon>
    </lineage>
</organism>
<feature type="domain" description="AB hydrolase-1" evidence="2">
    <location>
        <begin position="143"/>
        <end position="232"/>
    </location>
</feature>